<feature type="compositionally biased region" description="Pro residues" evidence="1">
    <location>
        <begin position="226"/>
        <end position="237"/>
    </location>
</feature>
<comment type="caution">
    <text evidence="2">The sequence shown here is derived from an EMBL/GenBank/DDBJ whole genome shotgun (WGS) entry which is preliminary data.</text>
</comment>
<accession>A0ABQ1FDI4</accession>
<feature type="region of interest" description="Disordered" evidence="1">
    <location>
        <begin position="188"/>
        <end position="254"/>
    </location>
</feature>
<sequence>MGVTGGVVIPPMDAFGRRDTVNRNISTSQVVWNFRSALNVAALNCLGPDYSLLVDNYGAMLKRHARALSAANRGVEQRFRDEYGARYVMPRESYMTKVYNYFAFPPTMPELCDVANRLSFGVTVVDPAEFESFATQGLAELDEVLISFYNEFEAWRAAVADWEETYGTPISAPIMASSLVSDTAIQTGTGIAPVDPETAPSVPTPDAPLTVTGAPASLPGTAALPDPDPIRPTPTPASPSSDEPAYGPTPDGEE</sequence>
<organism evidence="2 3">
    <name type="scientific">Blastomonas marina</name>
    <dbReference type="NCBI Taxonomy" id="1867408"/>
    <lineage>
        <taxon>Bacteria</taxon>
        <taxon>Pseudomonadati</taxon>
        <taxon>Pseudomonadota</taxon>
        <taxon>Alphaproteobacteria</taxon>
        <taxon>Sphingomonadales</taxon>
        <taxon>Sphingomonadaceae</taxon>
        <taxon>Blastomonas</taxon>
    </lineage>
</organism>
<proteinExistence type="predicted"/>
<evidence type="ECO:0000313" key="3">
    <source>
        <dbReference type="Proteomes" id="UP000603317"/>
    </source>
</evidence>
<protein>
    <submittedName>
        <fullName evidence="2">Uncharacterized protein</fullName>
    </submittedName>
</protein>
<gene>
    <name evidence="2" type="ORF">GCM10010923_17880</name>
</gene>
<dbReference type="Proteomes" id="UP000603317">
    <property type="component" value="Unassembled WGS sequence"/>
</dbReference>
<evidence type="ECO:0000313" key="2">
    <source>
        <dbReference type="EMBL" id="GGA08149.1"/>
    </source>
</evidence>
<dbReference type="EMBL" id="BMID01000001">
    <property type="protein sequence ID" value="GGA08149.1"/>
    <property type="molecule type" value="Genomic_DNA"/>
</dbReference>
<evidence type="ECO:0000256" key="1">
    <source>
        <dbReference type="SAM" id="MobiDB-lite"/>
    </source>
</evidence>
<reference evidence="3" key="1">
    <citation type="journal article" date="2019" name="Int. J. Syst. Evol. Microbiol.">
        <title>The Global Catalogue of Microorganisms (GCM) 10K type strain sequencing project: providing services to taxonomists for standard genome sequencing and annotation.</title>
        <authorList>
            <consortium name="The Broad Institute Genomics Platform"/>
            <consortium name="The Broad Institute Genome Sequencing Center for Infectious Disease"/>
            <person name="Wu L."/>
            <person name="Ma J."/>
        </authorList>
    </citation>
    <scope>NUCLEOTIDE SEQUENCE [LARGE SCALE GENOMIC DNA]</scope>
    <source>
        <strain evidence="3">CGMCC 1.15297</strain>
    </source>
</reference>
<name>A0ABQ1FDI4_9SPHN</name>
<keyword evidence="3" id="KW-1185">Reference proteome</keyword>